<name>A0ABW2TMX0_9PSEU</name>
<gene>
    <name evidence="2" type="ORF">ACFQV2_18030</name>
</gene>
<comment type="caution">
    <text evidence="2">The sequence shown here is derived from an EMBL/GenBank/DDBJ whole genome shotgun (WGS) entry which is preliminary data.</text>
</comment>
<dbReference type="Proteomes" id="UP001596512">
    <property type="component" value="Unassembled WGS sequence"/>
</dbReference>
<dbReference type="EMBL" id="JBHTEY010000004">
    <property type="protein sequence ID" value="MFC7615125.1"/>
    <property type="molecule type" value="Genomic_DNA"/>
</dbReference>
<organism evidence="2 3">
    <name type="scientific">Actinokineospora soli</name>
    <dbReference type="NCBI Taxonomy" id="1048753"/>
    <lineage>
        <taxon>Bacteria</taxon>
        <taxon>Bacillati</taxon>
        <taxon>Actinomycetota</taxon>
        <taxon>Actinomycetes</taxon>
        <taxon>Pseudonocardiales</taxon>
        <taxon>Pseudonocardiaceae</taxon>
        <taxon>Actinokineospora</taxon>
    </lineage>
</organism>
<dbReference type="InterPro" id="IPR010496">
    <property type="entry name" value="AL/BT2_dom"/>
</dbReference>
<reference evidence="3" key="1">
    <citation type="journal article" date="2019" name="Int. J. Syst. Evol. Microbiol.">
        <title>The Global Catalogue of Microorganisms (GCM) 10K type strain sequencing project: providing services to taxonomists for standard genome sequencing and annotation.</title>
        <authorList>
            <consortium name="The Broad Institute Genomics Platform"/>
            <consortium name="The Broad Institute Genome Sequencing Center for Infectious Disease"/>
            <person name="Wu L."/>
            <person name="Ma J."/>
        </authorList>
    </citation>
    <scope>NUCLEOTIDE SEQUENCE [LARGE SCALE GENOMIC DNA]</scope>
    <source>
        <strain evidence="3">JCM 17695</strain>
    </source>
</reference>
<accession>A0ABW2TMX0</accession>
<evidence type="ECO:0000313" key="2">
    <source>
        <dbReference type="EMBL" id="MFC7615125.1"/>
    </source>
</evidence>
<keyword evidence="3" id="KW-1185">Reference proteome</keyword>
<feature type="domain" description="3-keto-alpha-glucoside-1,2-lyase/3-keto-2-hydroxy-glucal hydratase" evidence="1">
    <location>
        <begin position="114"/>
        <end position="254"/>
    </location>
</feature>
<dbReference type="Pfam" id="PF06439">
    <property type="entry name" value="3keto-disac_hyd"/>
    <property type="match status" value="1"/>
</dbReference>
<proteinExistence type="predicted"/>
<evidence type="ECO:0000259" key="1">
    <source>
        <dbReference type="Pfam" id="PF06439"/>
    </source>
</evidence>
<keyword evidence="2" id="KW-0378">Hydrolase</keyword>
<evidence type="ECO:0000313" key="3">
    <source>
        <dbReference type="Proteomes" id="UP001596512"/>
    </source>
</evidence>
<dbReference type="GO" id="GO:0016787">
    <property type="term" value="F:hydrolase activity"/>
    <property type="evidence" value="ECO:0007669"/>
    <property type="project" value="UniProtKB-KW"/>
</dbReference>
<protein>
    <submittedName>
        <fullName evidence="2">Family 16 glycoside hydrolase</fullName>
    </submittedName>
</protein>
<dbReference type="Gene3D" id="2.60.120.560">
    <property type="entry name" value="Exo-inulinase, domain 1"/>
    <property type="match status" value="3"/>
</dbReference>
<sequence length="415" mass="42663">MSGTAAGITFRANADATQHYTANVDTSGVVKLWRPGLVVATHATPIALGRSYRLEVVAAGSSIRVFLDGAQVINAVDTAYASGRFGVNVFSGTAEHQNATIDTGGPCTTVTGRWTPAGGVWTTPPGRRRGTATGDGFHLSDQTAADLTLAADVRVIAGAAAGLTFRANADATAHYTANVDTAGLVKLWRPGLDIAVAPAPIRAGRTYHLKVVATGPSIRVFLDGAQVIDAVDGTYASGRLGLNAFAGSAEFANVASSDFCAAFPGPWTGVGGTWADGPGGKRGTAVGDAFALSTRTASTVTYSGDVRLVSGTAAALTFRANATATQHYTATLDSSGVVKLWRPGHVIATHATTVTHGRTYRLTVLAEGSRIRVHLNGTPVIDAVDTTYPSGLLGVNVFDGTAEFQGLTAFDSVRD</sequence>